<protein>
    <recommendedName>
        <fullName evidence="1">Ribosomal RNA large subunit methyltransferase J</fullName>
        <ecNumber evidence="1">2.1.1.266</ecNumber>
    </recommendedName>
    <alternativeName>
        <fullName evidence="1">23S rRNA (adenine(2030)-N6)-methyltransferase</fullName>
    </alternativeName>
    <alternativeName>
        <fullName evidence="1">23S rRNA m6A2030 methyltransferase</fullName>
    </alternativeName>
</protein>
<dbReference type="RefSeq" id="WP_248940822.1">
    <property type="nucleotide sequence ID" value="NZ_JAKIKS010000051.1"/>
</dbReference>
<keyword evidence="1" id="KW-0698">rRNA processing</keyword>
<evidence type="ECO:0000313" key="3">
    <source>
        <dbReference type="Proteomes" id="UP001203423"/>
    </source>
</evidence>
<evidence type="ECO:0000256" key="1">
    <source>
        <dbReference type="HAMAP-Rule" id="MF_00934"/>
    </source>
</evidence>
<dbReference type="HAMAP" id="MF_00934">
    <property type="entry name" value="23SrRNA_methyltr_J"/>
    <property type="match status" value="1"/>
</dbReference>
<keyword evidence="1" id="KW-0949">S-adenosyl-L-methionine</keyword>
<feature type="binding site" evidence="1">
    <location>
        <position position="42"/>
    </location>
    <ligand>
        <name>S-adenosyl-L-methionine</name>
        <dbReference type="ChEBI" id="CHEBI:59789"/>
    </ligand>
</feature>
<feature type="site" description="Interaction with substrate rRNA" evidence="1">
    <location>
        <position position="4"/>
    </location>
</feature>
<comment type="similarity">
    <text evidence="1">Belongs to the RlmJ family.</text>
</comment>
<dbReference type="PANTHER" id="PTHR37426">
    <property type="entry name" value="RIBOSOMAL RNA LARGE SUBUNIT METHYLTRANSFERASE J"/>
    <property type="match status" value="1"/>
</dbReference>
<comment type="caution">
    <text evidence="2">The sequence shown here is derived from an EMBL/GenBank/DDBJ whole genome shotgun (WGS) entry which is preliminary data.</text>
</comment>
<dbReference type="Proteomes" id="UP001203423">
    <property type="component" value="Unassembled WGS sequence"/>
</dbReference>
<keyword evidence="1" id="KW-0694">RNA-binding</keyword>
<comment type="subunit">
    <text evidence="1">Monomer.</text>
</comment>
<feature type="binding site" evidence="1">
    <location>
        <position position="119"/>
    </location>
    <ligand>
        <name>S-adenosyl-L-methionine</name>
        <dbReference type="ChEBI" id="CHEBI:59789"/>
    </ligand>
</feature>
<dbReference type="Pfam" id="PF04378">
    <property type="entry name" value="RsmJ"/>
    <property type="match status" value="1"/>
</dbReference>
<dbReference type="EMBL" id="JAKIKS010000051">
    <property type="protein sequence ID" value="MCL1125508.1"/>
    <property type="molecule type" value="Genomic_DNA"/>
</dbReference>
<keyword evidence="1" id="KW-0489">Methyltransferase</keyword>
<evidence type="ECO:0000313" key="2">
    <source>
        <dbReference type="EMBL" id="MCL1125508.1"/>
    </source>
</evidence>
<sequence>MLSYRHGYHAGNFADVLKHSMLLQVLTLLHKKDKPLAYIDTHAGAGGYALTDSFAQKTGEYLEGIAKLWDKSDLPAPLAQYITDVKHFNPDPDKLAFYPGSPAFVDMNMRPKDRMVLHEIHSTDHLLLAEQFEGDKQIRVIKKDGLKGMISAVPPIERRGVILIDPSYEIKDDYIDVANAIIKAHKRFSTGVYMLWYPVVNRQQTEAMLQLLTNSGIKNQLRIEQALKADSDEFGMTAAGLWVINPPWKLEAIATETLATLAPLLGKHNGKVTVKLEVNE</sequence>
<dbReference type="Gene3D" id="3.40.50.150">
    <property type="entry name" value="Vaccinia Virus protein VP39"/>
    <property type="match status" value="1"/>
</dbReference>
<comment type="catalytic activity">
    <reaction evidence="1">
        <text>adenosine(2030) in 23S rRNA + S-adenosyl-L-methionine = N(6)-methyladenosine(2030) in 23S rRNA + S-adenosyl-L-homocysteine + H(+)</text>
        <dbReference type="Rhea" id="RHEA:43736"/>
        <dbReference type="Rhea" id="RHEA-COMP:10668"/>
        <dbReference type="Rhea" id="RHEA-COMP:10669"/>
        <dbReference type="ChEBI" id="CHEBI:15378"/>
        <dbReference type="ChEBI" id="CHEBI:57856"/>
        <dbReference type="ChEBI" id="CHEBI:59789"/>
        <dbReference type="ChEBI" id="CHEBI:74411"/>
        <dbReference type="ChEBI" id="CHEBI:74449"/>
        <dbReference type="EC" id="2.1.1.266"/>
    </reaction>
</comment>
<gene>
    <name evidence="1 2" type="primary">rlmJ</name>
    <name evidence="2" type="ORF">L2764_13725</name>
</gene>
<keyword evidence="1" id="KW-0808">Transferase</keyword>
<dbReference type="SUPFAM" id="SSF53335">
    <property type="entry name" value="S-adenosyl-L-methionine-dependent methyltransferases"/>
    <property type="match status" value="1"/>
</dbReference>
<feature type="binding site" evidence="1">
    <location>
        <position position="165"/>
    </location>
    <ligand>
        <name>S-adenosyl-L-methionine</name>
        <dbReference type="ChEBI" id="CHEBI:59789"/>
    </ligand>
</feature>
<feature type="binding site" evidence="1">
    <location>
        <position position="19"/>
    </location>
    <ligand>
        <name>S-adenosyl-L-methionine</name>
        <dbReference type="ChEBI" id="CHEBI:59789"/>
    </ligand>
</feature>
<keyword evidence="3" id="KW-1185">Reference proteome</keyword>
<organism evidence="2 3">
    <name type="scientific">Shewanella surugensis</name>
    <dbReference type="NCBI Taxonomy" id="212020"/>
    <lineage>
        <taxon>Bacteria</taxon>
        <taxon>Pseudomonadati</taxon>
        <taxon>Pseudomonadota</taxon>
        <taxon>Gammaproteobacteria</taxon>
        <taxon>Alteromonadales</taxon>
        <taxon>Shewanellaceae</taxon>
        <taxon>Shewanella</taxon>
    </lineage>
</organism>
<accession>A0ABT0LCS4</accession>
<feature type="active site" description="Proton acceptor" evidence="1">
    <location>
        <position position="165"/>
    </location>
</feature>
<feature type="binding site" evidence="1">
    <location>
        <begin position="144"/>
        <end position="145"/>
    </location>
    <ligand>
        <name>S-adenosyl-L-methionine</name>
        <dbReference type="ChEBI" id="CHEBI:59789"/>
    </ligand>
</feature>
<reference evidence="2 3" key="1">
    <citation type="submission" date="2022-01" db="EMBL/GenBank/DDBJ databases">
        <title>Whole genome-based taxonomy of the Shewanellaceae.</title>
        <authorList>
            <person name="Martin-Rodriguez A.J."/>
        </authorList>
    </citation>
    <scope>NUCLEOTIDE SEQUENCE [LARGE SCALE GENOMIC DNA]</scope>
    <source>
        <strain evidence="2 3">DSM 17177</strain>
    </source>
</reference>
<dbReference type="InterPro" id="IPR007473">
    <property type="entry name" value="RlmJ"/>
</dbReference>
<dbReference type="EC" id="2.1.1.266" evidence="1"/>
<comment type="function">
    <text evidence="1">Specifically methylates the adenine in position 2030 of 23S rRNA.</text>
</comment>
<feature type="binding site" evidence="1">
    <location>
        <position position="101"/>
    </location>
    <ligand>
        <name>S-adenosyl-L-methionine</name>
        <dbReference type="ChEBI" id="CHEBI:59789"/>
    </ligand>
</feature>
<name>A0ABT0LCS4_9GAMM</name>
<proteinExistence type="inferred from homology"/>
<dbReference type="InterPro" id="IPR029063">
    <property type="entry name" value="SAM-dependent_MTases_sf"/>
</dbReference>
<dbReference type="PANTHER" id="PTHR37426:SF1">
    <property type="entry name" value="RIBOSOMAL RNA LARGE SUBUNIT METHYLTRANSFERASE J"/>
    <property type="match status" value="1"/>
</dbReference>